<dbReference type="AlphaFoldDB" id="A0A6A5WXV6"/>
<dbReference type="Proteomes" id="UP000799779">
    <property type="component" value="Unassembled WGS sequence"/>
</dbReference>
<accession>A0A6A5WXV6</accession>
<organism evidence="1 2">
    <name type="scientific">Amniculicola lignicola CBS 123094</name>
    <dbReference type="NCBI Taxonomy" id="1392246"/>
    <lineage>
        <taxon>Eukaryota</taxon>
        <taxon>Fungi</taxon>
        <taxon>Dikarya</taxon>
        <taxon>Ascomycota</taxon>
        <taxon>Pezizomycotina</taxon>
        <taxon>Dothideomycetes</taxon>
        <taxon>Pleosporomycetidae</taxon>
        <taxon>Pleosporales</taxon>
        <taxon>Amniculicolaceae</taxon>
        <taxon>Amniculicola</taxon>
    </lineage>
</organism>
<reference evidence="1" key="1">
    <citation type="journal article" date="2020" name="Stud. Mycol.">
        <title>101 Dothideomycetes genomes: a test case for predicting lifestyles and emergence of pathogens.</title>
        <authorList>
            <person name="Haridas S."/>
            <person name="Albert R."/>
            <person name="Binder M."/>
            <person name="Bloem J."/>
            <person name="Labutti K."/>
            <person name="Salamov A."/>
            <person name="Andreopoulos B."/>
            <person name="Baker S."/>
            <person name="Barry K."/>
            <person name="Bills G."/>
            <person name="Bluhm B."/>
            <person name="Cannon C."/>
            <person name="Castanera R."/>
            <person name="Culley D."/>
            <person name="Daum C."/>
            <person name="Ezra D."/>
            <person name="Gonzalez J."/>
            <person name="Henrissat B."/>
            <person name="Kuo A."/>
            <person name="Liang C."/>
            <person name="Lipzen A."/>
            <person name="Lutzoni F."/>
            <person name="Magnuson J."/>
            <person name="Mondo S."/>
            <person name="Nolan M."/>
            <person name="Ohm R."/>
            <person name="Pangilinan J."/>
            <person name="Park H.-J."/>
            <person name="Ramirez L."/>
            <person name="Alfaro M."/>
            <person name="Sun H."/>
            <person name="Tritt A."/>
            <person name="Yoshinaga Y."/>
            <person name="Zwiers L.-H."/>
            <person name="Turgeon B."/>
            <person name="Goodwin S."/>
            <person name="Spatafora J."/>
            <person name="Crous P."/>
            <person name="Grigoriev I."/>
        </authorList>
    </citation>
    <scope>NUCLEOTIDE SEQUENCE</scope>
    <source>
        <strain evidence="1">CBS 123094</strain>
    </source>
</reference>
<keyword evidence="2" id="KW-1185">Reference proteome</keyword>
<evidence type="ECO:0000313" key="2">
    <source>
        <dbReference type="Proteomes" id="UP000799779"/>
    </source>
</evidence>
<name>A0A6A5WXV6_9PLEO</name>
<evidence type="ECO:0000313" key="1">
    <source>
        <dbReference type="EMBL" id="KAF2005958.1"/>
    </source>
</evidence>
<dbReference type="EMBL" id="ML977561">
    <property type="protein sequence ID" value="KAF2005958.1"/>
    <property type="molecule type" value="Genomic_DNA"/>
</dbReference>
<proteinExistence type="predicted"/>
<sequence length="386" mass="43843">MTHNINAITSLPPAPSARRVRISTHDDLYEYFSHSSCGRGLETNDLSRPPSGNATYNYFVNPMPCADFGGDRPETDIDLILLAGSDEVPRITLSSGACTPSIDANSFAEMGSPAPVRRPLEVIVCKGPLNRGGEGRHRKFCICEACRYSYRMNTKAMIYFGVVPPERNKREWNRTPYPYQAPLLGWDWIGEVPLKSQPEEKDTKKRRLTWGFFNSHSSAEGTSKEARRALRNSLPNQGPGLVDVGHAPKPVGRTVKEEQFPRNLGQYGVVYNDNERVSSINPRKRAQSPPAFLDSRLPVSRSTSRKRSLQHILEEEERILRETSAESLSANHKGGMKYFQKLEVAYESEERAPPRRKEGFTRKVWTMMKNWNAKTTQEERQTTRKW</sequence>
<gene>
    <name evidence="1" type="ORF">P154DRAFT_530252</name>
</gene>
<protein>
    <submittedName>
        <fullName evidence="1">Uncharacterized protein</fullName>
    </submittedName>
</protein>